<protein>
    <submittedName>
        <fullName evidence="2">Uncharacterized protein</fullName>
    </submittedName>
</protein>
<keyword evidence="1" id="KW-1133">Transmembrane helix</keyword>
<keyword evidence="3" id="KW-1185">Reference proteome</keyword>
<comment type="caution">
    <text evidence="2">The sequence shown here is derived from an EMBL/GenBank/DDBJ whole genome shotgun (WGS) entry which is preliminary data.</text>
</comment>
<dbReference type="AlphaFoldDB" id="A0A6L3V908"/>
<sequence>MSRSERYSAKVKRAISYRFIMLFFLCIALLTVLYFYSQSLIKIEAPKKDLGEKVIIHLPTGNQIFTYENLIVNEDGKLFYKGERNTLELTGGVVIYKDWKE</sequence>
<name>A0A6L3V908_9BACI</name>
<keyword evidence="1" id="KW-0472">Membrane</keyword>
<organism evidence="2 3">
    <name type="scientific">Cytobacillus depressus</name>
    <dbReference type="NCBI Taxonomy" id="1602942"/>
    <lineage>
        <taxon>Bacteria</taxon>
        <taxon>Bacillati</taxon>
        <taxon>Bacillota</taxon>
        <taxon>Bacilli</taxon>
        <taxon>Bacillales</taxon>
        <taxon>Bacillaceae</taxon>
        <taxon>Cytobacillus</taxon>
    </lineage>
</organism>
<evidence type="ECO:0000313" key="2">
    <source>
        <dbReference type="EMBL" id="KAB2337275.1"/>
    </source>
</evidence>
<dbReference type="RefSeq" id="WP_151533966.1">
    <property type="nucleotide sequence ID" value="NZ_WBOS01000002.1"/>
</dbReference>
<feature type="transmembrane region" description="Helical" evidence="1">
    <location>
        <begin position="20"/>
        <end position="37"/>
    </location>
</feature>
<evidence type="ECO:0000313" key="3">
    <source>
        <dbReference type="Proteomes" id="UP000481030"/>
    </source>
</evidence>
<reference evidence="2 3" key="1">
    <citation type="journal article" date="2016" name="Antonie Van Leeuwenhoek">
        <title>Bacillus depressus sp. nov., isolated from soil of a sunflower field.</title>
        <authorList>
            <person name="Wei X."/>
            <person name="Xin D."/>
            <person name="Xin Y."/>
            <person name="Zhang H."/>
            <person name="Wang T."/>
            <person name="Zhang J."/>
        </authorList>
    </citation>
    <scope>NUCLEOTIDE SEQUENCE [LARGE SCALE GENOMIC DNA]</scope>
    <source>
        <strain evidence="2 3">BZ1</strain>
    </source>
</reference>
<keyword evidence="1" id="KW-0812">Transmembrane</keyword>
<proteinExistence type="predicted"/>
<accession>A0A6L3V908</accession>
<dbReference type="Proteomes" id="UP000481030">
    <property type="component" value="Unassembled WGS sequence"/>
</dbReference>
<evidence type="ECO:0000256" key="1">
    <source>
        <dbReference type="SAM" id="Phobius"/>
    </source>
</evidence>
<gene>
    <name evidence="2" type="ORF">F7731_06575</name>
</gene>
<dbReference type="OrthoDB" id="2925699at2"/>
<dbReference type="EMBL" id="WBOS01000002">
    <property type="protein sequence ID" value="KAB2337275.1"/>
    <property type="molecule type" value="Genomic_DNA"/>
</dbReference>